<evidence type="ECO:0000313" key="3">
    <source>
        <dbReference type="Proteomes" id="UP000436006"/>
    </source>
</evidence>
<organism evidence="2 3">
    <name type="scientific">Spirosoma arboris</name>
    <dbReference type="NCBI Taxonomy" id="2682092"/>
    <lineage>
        <taxon>Bacteria</taxon>
        <taxon>Pseudomonadati</taxon>
        <taxon>Bacteroidota</taxon>
        <taxon>Cytophagia</taxon>
        <taxon>Cytophagales</taxon>
        <taxon>Cytophagaceae</taxon>
        <taxon>Spirosoma</taxon>
    </lineage>
</organism>
<proteinExistence type="predicted"/>
<keyword evidence="1" id="KW-0812">Transmembrane</keyword>
<gene>
    <name evidence="2" type="ORF">GO755_17575</name>
</gene>
<dbReference type="EMBL" id="WPIN01000006">
    <property type="protein sequence ID" value="MVM31863.1"/>
    <property type="molecule type" value="Genomic_DNA"/>
</dbReference>
<comment type="caution">
    <text evidence="2">The sequence shown here is derived from an EMBL/GenBank/DDBJ whole genome shotgun (WGS) entry which is preliminary data.</text>
</comment>
<accession>A0A7K1SDJ8</accession>
<dbReference type="RefSeq" id="WP_157586499.1">
    <property type="nucleotide sequence ID" value="NZ_WPIN01000006.1"/>
</dbReference>
<keyword evidence="1" id="KW-0472">Membrane</keyword>
<reference evidence="2 3" key="1">
    <citation type="submission" date="2019-12" db="EMBL/GenBank/DDBJ databases">
        <title>Spirosoma sp. HMF4905 genome sequencing and assembly.</title>
        <authorList>
            <person name="Kang H."/>
            <person name="Cha I."/>
            <person name="Kim H."/>
            <person name="Joh K."/>
        </authorList>
    </citation>
    <scope>NUCLEOTIDE SEQUENCE [LARGE SCALE GENOMIC DNA]</scope>
    <source>
        <strain evidence="2 3">HMF4905</strain>
    </source>
</reference>
<dbReference type="Proteomes" id="UP000436006">
    <property type="component" value="Unassembled WGS sequence"/>
</dbReference>
<feature type="transmembrane region" description="Helical" evidence="1">
    <location>
        <begin position="12"/>
        <end position="30"/>
    </location>
</feature>
<evidence type="ECO:0008006" key="4">
    <source>
        <dbReference type="Google" id="ProtNLM"/>
    </source>
</evidence>
<name>A0A7K1SDJ8_9BACT</name>
<sequence length="1292" mass="144304">MKLLSKSWVKLLLLIAVIPFLAAGVLYYVLVNNLKDVITYAIDKETKGGYTFRTKDLSLSIWDRTVTIDGLAFARKDTTNVPSYYTVKIPNAYLSIESWRELLLKKRLLVDSFSVSRPEIIVHDYKIHSRSHNQTRFHTSSILENLQKTLDHLHAKSFNVQGGSFALFKRNSGGPFVIKDINLVVHNFSKIDNDNRRVLGSDHIEVSLGKQQWVLSDGKNTLSFRGLRFASATQLFEIDSVHFRKPATAQKGEMSLRAEKFFFNSRHLPAVYQKGELWLDTLICVRPVLTLPIESRKDQLTDTSGTINANIKTLFKTVTIGYTQVQDGEILLANKANPASRGGTQKANLTIYNLTLNQQSDHSLSTDSVNLSLRNIAFFSPDSLFKIGVESFQVLKKDLIFRNVLYGTTSRKLTGKGLTFKAPLLHLHNISFEDLMQKRLVATAAELVQPSIVIVATKKVAIHPKPYVVATAPPKKVDLFKTLHGLGELLQVDNFRIINANAQYKLVGDEPMEVAMRNMNATVLLNDFLVSDSLIDMKHAIPNLTVANAHLTTKKLTVALTNYTLYGRQRYNGVDKVQMEFSNGTALTANKVYWEAFAWDALQQSKDIQIELLRVHDLVVDMKNTTKKSTSSTQVHTPTQAKESLPLLHIAQLMADKLTLKAALPRQIRAGFQGSAIRIDSLTTETGHFSWDQISGKLNDLYLTQPGGKQVSIAQASVNSQQISTLTNLRYTDYSPGKKLDITLPQLRITAPFNSTNFSTIRLQSVQLERPELTLITEGKSTAEGPTSAFSIPFTFTLHDLGINSAKVNYITKKDGDSVSVRTVVDVDGKGLYGAKQEALTFASLRITPANIILASPRLKTVIPSAAVQLTNGRISATKTGKPMLVGDLQASLIANDLHPLLKAKNNTFPSQLSVGRFTATVNFPDFTWTTGKKIAWSTWMNHTNLAMTDVLLTRPATAFQADNLTWTPQNARLLLTNFQVAPTMPQEEFMTPPHFQADYITVKGDEAQLNGLNMAQWHRDSTIAIHHVVVKNVTADVSRDKRLPDPDFIPEKLMPTRLISRVTIPFQVDSISVINSNVIYHETSKLTNRVGNVPLMSINGVLKNITNRPRKTTDSLVLRASTKLLGLNIDRLHYRESYGDSLAGFHMLLQTSDVHLPELSSITNPIIAANLDGGYVQPITARVVGNRYASVGNMHFYYKDLKISLLSPADTAKKTFLIKFKNFVIGKVLRKKNEADSRIFYDRDPQTFIFGYWIKTMTSGILTSIGVKGNKKYRANYLKLSQQHPLPVEEE</sequence>
<evidence type="ECO:0000256" key="1">
    <source>
        <dbReference type="SAM" id="Phobius"/>
    </source>
</evidence>
<evidence type="ECO:0000313" key="2">
    <source>
        <dbReference type="EMBL" id="MVM31863.1"/>
    </source>
</evidence>
<protein>
    <recommendedName>
        <fullName evidence="4">DUF748 domain-containing protein</fullName>
    </recommendedName>
</protein>
<keyword evidence="3" id="KW-1185">Reference proteome</keyword>
<keyword evidence="1" id="KW-1133">Transmembrane helix</keyword>